<dbReference type="GO" id="GO:0004493">
    <property type="term" value="F:methylmalonyl-CoA epimerase activity"/>
    <property type="evidence" value="ECO:0007669"/>
    <property type="project" value="TreeGrafter"/>
</dbReference>
<dbReference type="PANTHER" id="PTHR43048:SF3">
    <property type="entry name" value="METHYLMALONYL-COA EPIMERASE, MITOCHONDRIAL"/>
    <property type="match status" value="1"/>
</dbReference>
<protein>
    <recommendedName>
        <fullName evidence="3">VOC domain-containing protein</fullName>
    </recommendedName>
</protein>
<evidence type="ECO:0000313" key="4">
    <source>
        <dbReference type="EMBL" id="SVB52342.1"/>
    </source>
</evidence>
<organism evidence="4">
    <name type="scientific">marine metagenome</name>
    <dbReference type="NCBI Taxonomy" id="408172"/>
    <lineage>
        <taxon>unclassified sequences</taxon>
        <taxon>metagenomes</taxon>
        <taxon>ecological metagenomes</taxon>
    </lineage>
</organism>
<proteinExistence type="inferred from homology"/>
<dbReference type="InterPro" id="IPR051785">
    <property type="entry name" value="MMCE/EMCE_epimerase"/>
</dbReference>
<dbReference type="NCBIfam" id="TIGR03081">
    <property type="entry name" value="metmalonyl_epim"/>
    <property type="match status" value="1"/>
</dbReference>
<dbReference type="EMBL" id="UINC01045505">
    <property type="protein sequence ID" value="SVB52342.1"/>
    <property type="molecule type" value="Genomic_DNA"/>
</dbReference>
<dbReference type="InterPro" id="IPR017515">
    <property type="entry name" value="MeMalonyl-CoA_epimerase"/>
</dbReference>
<feature type="domain" description="VOC" evidence="3">
    <location>
        <begin position="7"/>
        <end position="135"/>
    </location>
</feature>
<dbReference type="SUPFAM" id="SSF54593">
    <property type="entry name" value="Glyoxalase/Bleomycin resistance protein/Dihydroxybiphenyl dioxygenase"/>
    <property type="match status" value="1"/>
</dbReference>
<dbReference type="PANTHER" id="PTHR43048">
    <property type="entry name" value="METHYLMALONYL-COA EPIMERASE"/>
    <property type="match status" value="1"/>
</dbReference>
<keyword evidence="2" id="KW-0479">Metal-binding</keyword>
<sequence>MISNTARIAHIGIAVKNLDESLKLYQETLGLTLHGRELVYGDKVTVAFLPIGDTEIELMEAVEPDSPVGRFIEKRGEGIHHIAVEVEDIDATVETMRDQGYRLIDKEPRPGAGGVRVAFIHPQSANGVLIELCEKQ</sequence>
<dbReference type="Gene3D" id="3.10.180.10">
    <property type="entry name" value="2,3-Dihydroxybiphenyl 1,2-Dioxygenase, domain 1"/>
    <property type="match status" value="1"/>
</dbReference>
<evidence type="ECO:0000256" key="2">
    <source>
        <dbReference type="ARBA" id="ARBA00022723"/>
    </source>
</evidence>
<dbReference type="AlphaFoldDB" id="A0A382EPV0"/>
<dbReference type="GO" id="GO:0046872">
    <property type="term" value="F:metal ion binding"/>
    <property type="evidence" value="ECO:0007669"/>
    <property type="project" value="UniProtKB-KW"/>
</dbReference>
<evidence type="ECO:0000259" key="3">
    <source>
        <dbReference type="PROSITE" id="PS51819"/>
    </source>
</evidence>
<dbReference type="Pfam" id="PF13669">
    <property type="entry name" value="Glyoxalase_4"/>
    <property type="match status" value="1"/>
</dbReference>
<dbReference type="CDD" id="cd07249">
    <property type="entry name" value="MMCE"/>
    <property type="match status" value="1"/>
</dbReference>
<dbReference type="InterPro" id="IPR029068">
    <property type="entry name" value="Glyas_Bleomycin-R_OHBP_Dase"/>
</dbReference>
<name>A0A382EPV0_9ZZZZ</name>
<dbReference type="InterPro" id="IPR037523">
    <property type="entry name" value="VOC_core"/>
</dbReference>
<accession>A0A382EPV0</accession>
<dbReference type="GO" id="GO:0046491">
    <property type="term" value="P:L-methylmalonyl-CoA metabolic process"/>
    <property type="evidence" value="ECO:0007669"/>
    <property type="project" value="TreeGrafter"/>
</dbReference>
<dbReference type="PROSITE" id="PS51819">
    <property type="entry name" value="VOC"/>
    <property type="match status" value="1"/>
</dbReference>
<reference evidence="4" key="1">
    <citation type="submission" date="2018-05" db="EMBL/GenBank/DDBJ databases">
        <authorList>
            <person name="Lanie J.A."/>
            <person name="Ng W.-L."/>
            <person name="Kazmierczak K.M."/>
            <person name="Andrzejewski T.M."/>
            <person name="Davidsen T.M."/>
            <person name="Wayne K.J."/>
            <person name="Tettelin H."/>
            <person name="Glass J.I."/>
            <person name="Rusch D."/>
            <person name="Podicherti R."/>
            <person name="Tsui H.-C.T."/>
            <person name="Winkler M.E."/>
        </authorList>
    </citation>
    <scope>NUCLEOTIDE SEQUENCE</scope>
</reference>
<gene>
    <name evidence="4" type="ORF">METZ01_LOCUS205196</name>
</gene>
<comment type="similarity">
    <text evidence="1">Belongs to the methylmalonyl-CoA epimerase family.</text>
</comment>
<evidence type="ECO:0000256" key="1">
    <source>
        <dbReference type="ARBA" id="ARBA00009308"/>
    </source>
</evidence>